<organism evidence="7 8">
    <name type="scientific">Rhodoferax saidenbachensis</name>
    <dbReference type="NCBI Taxonomy" id="1484693"/>
    <lineage>
        <taxon>Bacteria</taxon>
        <taxon>Pseudomonadati</taxon>
        <taxon>Pseudomonadota</taxon>
        <taxon>Betaproteobacteria</taxon>
        <taxon>Burkholderiales</taxon>
        <taxon>Comamonadaceae</taxon>
        <taxon>Rhodoferax</taxon>
    </lineage>
</organism>
<reference evidence="7 8" key="1">
    <citation type="submission" date="2017-01" db="EMBL/GenBank/DDBJ databases">
        <authorList>
            <person name="Mah S.A."/>
            <person name="Swanson W.J."/>
            <person name="Moy G.W."/>
            <person name="Vacquier V.D."/>
        </authorList>
    </citation>
    <scope>NUCLEOTIDE SEQUENCE [LARGE SCALE GENOMIC DNA]</scope>
    <source>
        <strain evidence="7 8">DSM 22694</strain>
    </source>
</reference>
<dbReference type="EC" id="2.7.1.24" evidence="5 6"/>
<name>A0A1P8KD67_9BURK</name>
<dbReference type="GO" id="GO:0015937">
    <property type="term" value="P:coenzyme A biosynthetic process"/>
    <property type="evidence" value="ECO:0007669"/>
    <property type="project" value="UniProtKB-UniRule"/>
</dbReference>
<evidence type="ECO:0000256" key="3">
    <source>
        <dbReference type="ARBA" id="ARBA00022840"/>
    </source>
</evidence>
<dbReference type="AlphaFoldDB" id="A0A1P8KD67"/>
<comment type="subcellular location">
    <subcellularLocation>
        <location evidence="5">Cytoplasm</location>
    </subcellularLocation>
</comment>
<keyword evidence="4 5" id="KW-0173">Coenzyme A biosynthesis</keyword>
<dbReference type="EMBL" id="CP019239">
    <property type="protein sequence ID" value="APW43896.1"/>
    <property type="molecule type" value="Genomic_DNA"/>
</dbReference>
<comment type="function">
    <text evidence="5">Catalyzes the phosphorylation of the 3'-hydroxyl group of dephosphocoenzyme A to form coenzyme A.</text>
</comment>
<dbReference type="UniPathway" id="UPA00241">
    <property type="reaction ID" value="UER00356"/>
</dbReference>
<sequence>MVLLGLTGGIGSGKSTVTTLMAKHGASVIDADAISRATTVPNGAAIAAISQTFGADFITVQGSLDRDRMRDLVFSDPQAKARLESIVHPLVGVEIARQTQAAEEAGSLCTVFDIPLLVESKHWRKSLDCILVVDCTRETQIARVASRNGLDAEEIEKILRGQSPRTQRLQAADMVLFNDGIDMAQLGLLVGQIARQFGL</sequence>
<gene>
    <name evidence="5" type="primary">coaE</name>
    <name evidence="7" type="ORF">RS694_16050</name>
</gene>
<evidence type="ECO:0000313" key="7">
    <source>
        <dbReference type="EMBL" id="APW43896.1"/>
    </source>
</evidence>
<dbReference type="STRING" id="1484693.RS694_16050"/>
<keyword evidence="5 7" id="KW-0418">Kinase</keyword>
<evidence type="ECO:0000256" key="2">
    <source>
        <dbReference type="ARBA" id="ARBA00022741"/>
    </source>
</evidence>
<proteinExistence type="inferred from homology"/>
<feature type="binding site" evidence="5">
    <location>
        <begin position="11"/>
        <end position="16"/>
    </location>
    <ligand>
        <name>ATP</name>
        <dbReference type="ChEBI" id="CHEBI:30616"/>
    </ligand>
</feature>
<dbReference type="Pfam" id="PF01121">
    <property type="entry name" value="CoaE"/>
    <property type="match status" value="1"/>
</dbReference>
<dbReference type="GO" id="GO:0005524">
    <property type="term" value="F:ATP binding"/>
    <property type="evidence" value="ECO:0007669"/>
    <property type="project" value="UniProtKB-UniRule"/>
</dbReference>
<dbReference type="eggNOG" id="COG0237">
    <property type="taxonomic scope" value="Bacteria"/>
</dbReference>
<dbReference type="CDD" id="cd02022">
    <property type="entry name" value="DPCK"/>
    <property type="match status" value="1"/>
</dbReference>
<keyword evidence="3 5" id="KW-0067">ATP-binding</keyword>
<comment type="catalytic activity">
    <reaction evidence="5">
        <text>3'-dephospho-CoA + ATP = ADP + CoA + H(+)</text>
        <dbReference type="Rhea" id="RHEA:18245"/>
        <dbReference type="ChEBI" id="CHEBI:15378"/>
        <dbReference type="ChEBI" id="CHEBI:30616"/>
        <dbReference type="ChEBI" id="CHEBI:57287"/>
        <dbReference type="ChEBI" id="CHEBI:57328"/>
        <dbReference type="ChEBI" id="CHEBI:456216"/>
        <dbReference type="EC" id="2.7.1.24"/>
    </reaction>
</comment>
<dbReference type="GO" id="GO:0004140">
    <property type="term" value="F:dephospho-CoA kinase activity"/>
    <property type="evidence" value="ECO:0007669"/>
    <property type="project" value="UniProtKB-UniRule"/>
</dbReference>
<accession>A0A1P8KD67</accession>
<keyword evidence="5" id="KW-0808">Transferase</keyword>
<dbReference type="PANTHER" id="PTHR10695:SF46">
    <property type="entry name" value="BIFUNCTIONAL COENZYME A SYNTHASE-RELATED"/>
    <property type="match status" value="1"/>
</dbReference>
<dbReference type="RefSeq" id="WP_029707422.1">
    <property type="nucleotide sequence ID" value="NZ_CP019239.1"/>
</dbReference>
<dbReference type="NCBIfam" id="TIGR00152">
    <property type="entry name" value="dephospho-CoA kinase"/>
    <property type="match status" value="1"/>
</dbReference>
<dbReference type="SUPFAM" id="SSF52540">
    <property type="entry name" value="P-loop containing nucleoside triphosphate hydrolases"/>
    <property type="match status" value="1"/>
</dbReference>
<comment type="pathway">
    <text evidence="5">Cofactor biosynthesis; coenzyme A biosynthesis; CoA from (R)-pantothenate: step 5/5.</text>
</comment>
<dbReference type="PROSITE" id="PS51219">
    <property type="entry name" value="DPCK"/>
    <property type="match status" value="1"/>
</dbReference>
<keyword evidence="5" id="KW-0963">Cytoplasm</keyword>
<comment type="similarity">
    <text evidence="1 5">Belongs to the CoaE family.</text>
</comment>
<dbReference type="Proteomes" id="UP000186110">
    <property type="component" value="Chromosome"/>
</dbReference>
<dbReference type="PANTHER" id="PTHR10695">
    <property type="entry name" value="DEPHOSPHO-COA KINASE-RELATED"/>
    <property type="match status" value="1"/>
</dbReference>
<dbReference type="KEGG" id="rsb:RS694_16050"/>
<evidence type="ECO:0000256" key="6">
    <source>
        <dbReference type="NCBIfam" id="TIGR00152"/>
    </source>
</evidence>
<dbReference type="Gene3D" id="3.40.50.300">
    <property type="entry name" value="P-loop containing nucleotide triphosphate hydrolases"/>
    <property type="match status" value="1"/>
</dbReference>
<protein>
    <recommendedName>
        <fullName evidence="5 6">Dephospho-CoA kinase</fullName>
        <ecNumber evidence="5 6">2.7.1.24</ecNumber>
    </recommendedName>
    <alternativeName>
        <fullName evidence="5">Dephosphocoenzyme A kinase</fullName>
    </alternativeName>
</protein>
<evidence type="ECO:0000313" key="8">
    <source>
        <dbReference type="Proteomes" id="UP000186110"/>
    </source>
</evidence>
<evidence type="ECO:0000256" key="4">
    <source>
        <dbReference type="ARBA" id="ARBA00022993"/>
    </source>
</evidence>
<keyword evidence="2 5" id="KW-0547">Nucleotide-binding</keyword>
<dbReference type="InterPro" id="IPR027417">
    <property type="entry name" value="P-loop_NTPase"/>
</dbReference>
<keyword evidence="8" id="KW-1185">Reference proteome</keyword>
<evidence type="ECO:0000256" key="5">
    <source>
        <dbReference type="HAMAP-Rule" id="MF_00376"/>
    </source>
</evidence>
<dbReference type="InterPro" id="IPR001977">
    <property type="entry name" value="Depp_CoAkinase"/>
</dbReference>
<dbReference type="GO" id="GO:0005737">
    <property type="term" value="C:cytoplasm"/>
    <property type="evidence" value="ECO:0007669"/>
    <property type="project" value="UniProtKB-SubCell"/>
</dbReference>
<evidence type="ECO:0000256" key="1">
    <source>
        <dbReference type="ARBA" id="ARBA00009018"/>
    </source>
</evidence>
<dbReference type="HAMAP" id="MF_00376">
    <property type="entry name" value="Dephospho_CoA_kinase"/>
    <property type="match status" value="1"/>
</dbReference>